<dbReference type="EMBL" id="JADNRY010000080">
    <property type="protein sequence ID" value="KAF9066898.1"/>
    <property type="molecule type" value="Genomic_DNA"/>
</dbReference>
<comment type="caution">
    <text evidence="2">The sequence shown here is derived from an EMBL/GenBank/DDBJ whole genome shotgun (WGS) entry which is preliminary data.</text>
</comment>
<feature type="compositionally biased region" description="Polar residues" evidence="1">
    <location>
        <begin position="119"/>
        <end position="133"/>
    </location>
</feature>
<feature type="region of interest" description="Disordered" evidence="1">
    <location>
        <begin position="18"/>
        <end position="133"/>
    </location>
</feature>
<gene>
    <name evidence="2" type="ORF">BDP27DRAFT_971545</name>
</gene>
<evidence type="ECO:0000256" key="1">
    <source>
        <dbReference type="SAM" id="MobiDB-lite"/>
    </source>
</evidence>
<accession>A0A9P5PP41</accession>
<name>A0A9P5PP41_9AGAR</name>
<evidence type="ECO:0000313" key="2">
    <source>
        <dbReference type="EMBL" id="KAF9066898.1"/>
    </source>
</evidence>
<dbReference type="AlphaFoldDB" id="A0A9P5PP41"/>
<feature type="compositionally biased region" description="Polar residues" evidence="1">
    <location>
        <begin position="57"/>
        <end position="73"/>
    </location>
</feature>
<dbReference type="Proteomes" id="UP000772434">
    <property type="component" value="Unassembled WGS sequence"/>
</dbReference>
<organism evidence="2 3">
    <name type="scientific">Rhodocollybia butyracea</name>
    <dbReference type="NCBI Taxonomy" id="206335"/>
    <lineage>
        <taxon>Eukaryota</taxon>
        <taxon>Fungi</taxon>
        <taxon>Dikarya</taxon>
        <taxon>Basidiomycota</taxon>
        <taxon>Agaricomycotina</taxon>
        <taxon>Agaricomycetes</taxon>
        <taxon>Agaricomycetidae</taxon>
        <taxon>Agaricales</taxon>
        <taxon>Marasmiineae</taxon>
        <taxon>Omphalotaceae</taxon>
        <taxon>Rhodocollybia</taxon>
    </lineage>
</organism>
<keyword evidence="3" id="KW-1185">Reference proteome</keyword>
<reference evidence="2" key="1">
    <citation type="submission" date="2020-11" db="EMBL/GenBank/DDBJ databases">
        <authorList>
            <consortium name="DOE Joint Genome Institute"/>
            <person name="Ahrendt S."/>
            <person name="Riley R."/>
            <person name="Andreopoulos W."/>
            <person name="Labutti K."/>
            <person name="Pangilinan J."/>
            <person name="Ruiz-Duenas F.J."/>
            <person name="Barrasa J.M."/>
            <person name="Sanchez-Garcia M."/>
            <person name="Camarero S."/>
            <person name="Miyauchi S."/>
            <person name="Serrano A."/>
            <person name="Linde D."/>
            <person name="Babiker R."/>
            <person name="Drula E."/>
            <person name="Ayuso-Fernandez I."/>
            <person name="Pacheco R."/>
            <person name="Padilla G."/>
            <person name="Ferreira P."/>
            <person name="Barriuso J."/>
            <person name="Kellner H."/>
            <person name="Castanera R."/>
            <person name="Alfaro M."/>
            <person name="Ramirez L."/>
            <person name="Pisabarro A.G."/>
            <person name="Kuo A."/>
            <person name="Tritt A."/>
            <person name="Lipzen A."/>
            <person name="He G."/>
            <person name="Yan M."/>
            <person name="Ng V."/>
            <person name="Cullen D."/>
            <person name="Martin F."/>
            <person name="Rosso M.-N."/>
            <person name="Henrissat B."/>
            <person name="Hibbett D."/>
            <person name="Martinez A.T."/>
            <person name="Grigoriev I.V."/>
        </authorList>
    </citation>
    <scope>NUCLEOTIDE SEQUENCE</scope>
    <source>
        <strain evidence="2">AH 40177</strain>
    </source>
</reference>
<protein>
    <submittedName>
        <fullName evidence="2">Uncharacterized protein</fullName>
    </submittedName>
</protein>
<feature type="compositionally biased region" description="Pro residues" evidence="1">
    <location>
        <begin position="28"/>
        <end position="40"/>
    </location>
</feature>
<feature type="compositionally biased region" description="Low complexity" evidence="1">
    <location>
        <begin position="42"/>
        <end position="54"/>
    </location>
</feature>
<evidence type="ECO:0000313" key="3">
    <source>
        <dbReference type="Proteomes" id="UP000772434"/>
    </source>
</evidence>
<proteinExistence type="predicted"/>
<sequence length="164" mass="17839">MRISTLLTLGVDTVQVKQTFSRGVNHNGPPPPPPRGPGPGPGQQQPQSWQVPGGNVYASQQSSHYQQNPSTLGGTHFGLGGVRPSSSTSSRVQEPPPRHAQQPQQPHSILPIPHIPLTRPTSPSTLASQPTCTSTKRLTLIPNIRLRLRLLLECSPRRCRRIVQ</sequence>
<feature type="compositionally biased region" description="Low complexity" evidence="1">
    <location>
        <begin position="99"/>
        <end position="117"/>
    </location>
</feature>